<feature type="transmembrane region" description="Helical" evidence="1">
    <location>
        <begin position="17"/>
        <end position="35"/>
    </location>
</feature>
<keyword evidence="3" id="KW-1185">Reference proteome</keyword>
<dbReference type="EMBL" id="MN265368">
    <property type="protein sequence ID" value="QIL68842.1"/>
    <property type="molecule type" value="Genomic_RNA"/>
</dbReference>
<protein>
    <submittedName>
        <fullName evidence="2">Triple gene block protein 2</fullName>
    </submittedName>
</protein>
<evidence type="ECO:0000256" key="1">
    <source>
        <dbReference type="SAM" id="Phobius"/>
    </source>
</evidence>
<sequence length="114" mass="12394">MSGRPLTLTPPADLSKVYLPLAIGIALTLVIYAITRSTLPYVGDSTHALPHGGFYKDGTKTIHYHGIGRNFRTSAGLLPLLLAFSLPLIIYVSSLPFLRSSTRSCPHCSQQHPH</sequence>
<dbReference type="InterPro" id="IPR001896">
    <property type="entry name" value="Plant_vir_prot"/>
</dbReference>
<gene>
    <name evidence="2" type="primary">TGB2</name>
</gene>
<accession>A0A858GJ36</accession>
<proteinExistence type="predicted"/>
<keyword evidence="1" id="KW-1133">Transmembrane helix</keyword>
<feature type="transmembrane region" description="Helical" evidence="1">
    <location>
        <begin position="77"/>
        <end position="98"/>
    </location>
</feature>
<dbReference type="Pfam" id="PF01307">
    <property type="entry name" value="Plant_vir_prot"/>
    <property type="match status" value="1"/>
</dbReference>
<reference evidence="2" key="1">
    <citation type="submission" date="2019-08" db="EMBL/GenBank/DDBJ databases">
        <title>Papaya virus X: an emerging potexvirus infecting papaya in Argentina.</title>
        <authorList>
            <person name="Cabrera Mederos D."/>
            <person name="Jaramillo M."/>
            <person name="Debat H."/>
            <person name="Portal O."/>
            <person name="Ortiz C."/>
            <person name="Flores C."/>
            <person name="Nome C."/>
            <person name="Bejerman N."/>
            <person name="Trucco V."/>
            <person name="Giolitti F."/>
        </authorList>
    </citation>
    <scope>NUCLEOTIDE SEQUENCE</scope>
    <source>
        <strain evidence="2">Yuto</strain>
    </source>
</reference>
<evidence type="ECO:0000313" key="3">
    <source>
        <dbReference type="Proteomes" id="UP001232271"/>
    </source>
</evidence>
<keyword evidence="1" id="KW-0812">Transmembrane</keyword>
<dbReference type="Proteomes" id="UP001232271">
    <property type="component" value="Segment"/>
</dbReference>
<name>A0A858GJ36_9VIRU</name>
<evidence type="ECO:0000313" key="2">
    <source>
        <dbReference type="EMBL" id="QIL68842.1"/>
    </source>
</evidence>
<organism evidence="2 3">
    <name type="scientific">Papaya virus X</name>
    <dbReference type="NCBI Taxonomy" id="2717302"/>
    <lineage>
        <taxon>Viruses</taxon>
        <taxon>Riboviria</taxon>
        <taxon>Orthornavirae</taxon>
        <taxon>Kitrinoviricota</taxon>
        <taxon>Alsuviricetes</taxon>
        <taxon>Tymovirales</taxon>
        <taxon>Alphaflexiviridae</taxon>
        <taxon>Potexvirus</taxon>
        <taxon>Potexvirus ecscaricae</taxon>
    </lineage>
</organism>
<keyword evidence="1" id="KW-0472">Membrane</keyword>